<gene>
    <name evidence="2" type="ORF">FCG67_24570</name>
</gene>
<dbReference type="EMBL" id="SUMD01000021">
    <property type="protein sequence ID" value="TJZ73238.1"/>
    <property type="molecule type" value="Genomic_DNA"/>
</dbReference>
<dbReference type="Pfam" id="PF05899">
    <property type="entry name" value="Cupin_3"/>
    <property type="match status" value="1"/>
</dbReference>
<dbReference type="Gene3D" id="2.60.120.10">
    <property type="entry name" value="Jelly Rolls"/>
    <property type="match status" value="1"/>
</dbReference>
<dbReference type="Proteomes" id="UP000305109">
    <property type="component" value="Unassembled WGS sequence"/>
</dbReference>
<feature type="domain" description="(S)-ureidoglycine aminohydrolase cupin" evidence="1">
    <location>
        <begin position="51"/>
        <end position="117"/>
    </location>
</feature>
<evidence type="ECO:0000313" key="2">
    <source>
        <dbReference type="EMBL" id="TJZ73238.1"/>
    </source>
</evidence>
<protein>
    <submittedName>
        <fullName evidence="2">DUF861 domain-containing protein</fullName>
    </submittedName>
</protein>
<dbReference type="PANTHER" id="PTHR40943:SF1">
    <property type="entry name" value="CYTOPLASMIC PROTEIN"/>
    <property type="match status" value="1"/>
</dbReference>
<reference evidence="2 3" key="1">
    <citation type="submission" date="2019-04" db="EMBL/GenBank/DDBJ databases">
        <title>Rhodococcus oryzae sp. nov., a novel actinomycete isolated from rhizosphere soil of rice (Oryza sativa L.).</title>
        <authorList>
            <person name="Li C."/>
        </authorList>
    </citation>
    <scope>NUCLEOTIDE SEQUENCE [LARGE SCALE GENOMIC DNA]</scope>
    <source>
        <strain evidence="2 3">NEAU-CX67</strain>
    </source>
</reference>
<proteinExistence type="predicted"/>
<comment type="caution">
    <text evidence="2">The sequence shown here is derived from an EMBL/GenBank/DDBJ whole genome shotgun (WGS) entry which is preliminary data.</text>
</comment>
<dbReference type="InterPro" id="IPR014710">
    <property type="entry name" value="RmlC-like_jellyroll"/>
</dbReference>
<name>A0ABY2RD05_9NOCA</name>
<evidence type="ECO:0000259" key="1">
    <source>
        <dbReference type="Pfam" id="PF05899"/>
    </source>
</evidence>
<organism evidence="2 3">
    <name type="scientific">Rhodococcus oryzae</name>
    <dbReference type="NCBI Taxonomy" id="2571143"/>
    <lineage>
        <taxon>Bacteria</taxon>
        <taxon>Bacillati</taxon>
        <taxon>Actinomycetota</taxon>
        <taxon>Actinomycetes</taxon>
        <taxon>Mycobacteriales</taxon>
        <taxon>Nocardiaceae</taxon>
        <taxon>Rhodococcus</taxon>
    </lineage>
</organism>
<dbReference type="RefSeq" id="WP_136912192.1">
    <property type="nucleotide sequence ID" value="NZ_SUMD01000021.1"/>
</dbReference>
<accession>A0ABY2RD05</accession>
<evidence type="ECO:0000313" key="3">
    <source>
        <dbReference type="Proteomes" id="UP000305109"/>
    </source>
</evidence>
<sequence>MTPTDLGAWALEQSFNPGSLTLDHTALATELVIDGTPTTAHRKLTTLSDLTIGVWEHTPGTSRDVEADEVFVVLAGDATITFDDGSPAIDLYPGALVRLLAGQRTVWTVRDTLRKVYIT</sequence>
<dbReference type="InterPro" id="IPR011051">
    <property type="entry name" value="RmlC_Cupin_sf"/>
</dbReference>
<dbReference type="InterPro" id="IPR008579">
    <property type="entry name" value="UGlyAH_Cupin_dom"/>
</dbReference>
<dbReference type="SUPFAM" id="SSF51182">
    <property type="entry name" value="RmlC-like cupins"/>
    <property type="match status" value="1"/>
</dbReference>
<dbReference type="PANTHER" id="PTHR40943">
    <property type="entry name" value="CYTOPLASMIC PROTEIN-RELATED"/>
    <property type="match status" value="1"/>
</dbReference>
<keyword evidence="3" id="KW-1185">Reference proteome</keyword>